<proteinExistence type="predicted"/>
<sequence>MRSLGVRDAGIVDQDRDGPESLFGAVQIVAESSGLRHVHRHRCATLPALGYFGSDLLQALEPAARDHDRGTGGREHRGEAPAESGGSAGDQRHLATQVGRGMRERKSFGLVHEAPCFSVQKRCERCGFGYHLEMLPSRAVIAQWLGVAAAYGPGVRSNLDRSHGLI</sequence>
<feature type="region of interest" description="Disordered" evidence="1">
    <location>
        <begin position="64"/>
        <end position="97"/>
    </location>
</feature>
<dbReference type="Proteomes" id="UP001165663">
    <property type="component" value="Unassembled WGS sequence"/>
</dbReference>
<comment type="caution">
    <text evidence="3">The sequence shown here is derived from an EMBL/GenBank/DDBJ whole genome shotgun (WGS) entry which is preliminary data.</text>
</comment>
<keyword evidence="4" id="KW-1185">Reference proteome</keyword>
<gene>
    <name evidence="3" type="ORF">Mkiyose1413_06900</name>
    <name evidence="2" type="ORF">SRL2020028_02590</name>
</gene>
<dbReference type="EMBL" id="BRXE01000001">
    <property type="protein sequence ID" value="GLB81003.1"/>
    <property type="molecule type" value="Genomic_DNA"/>
</dbReference>
<reference evidence="3" key="1">
    <citation type="submission" date="2022-08" db="EMBL/GenBank/DDBJ databases">
        <title>Mycobacterium kiyosense sp. nov., scotochromogenic slow-glowing species isolated from respiratory specimens.</title>
        <authorList>
            <person name="Fukano H."/>
            <person name="Kazumi Y."/>
            <person name="Sakagami N."/>
            <person name="Ato M."/>
            <person name="Mitarai S."/>
            <person name="Hoshino Y."/>
        </authorList>
    </citation>
    <scope>NUCLEOTIDE SEQUENCE</scope>
    <source>
        <strain evidence="3">1413</strain>
        <strain evidence="2">SRL2020-028</strain>
    </source>
</reference>
<evidence type="ECO:0000256" key="1">
    <source>
        <dbReference type="SAM" id="MobiDB-lite"/>
    </source>
</evidence>
<protein>
    <submittedName>
        <fullName evidence="3">Uncharacterized protein</fullName>
    </submittedName>
</protein>
<evidence type="ECO:0000313" key="3">
    <source>
        <dbReference type="EMBL" id="GLD28807.1"/>
    </source>
</evidence>
<dbReference type="EMBL" id="BRZI01000002">
    <property type="protein sequence ID" value="GLD28807.1"/>
    <property type="molecule type" value="Genomic_DNA"/>
</dbReference>
<dbReference type="AlphaFoldDB" id="A0A9P3Q4Z2"/>
<dbReference type="Proteomes" id="UP001064782">
    <property type="component" value="Unassembled WGS sequence"/>
</dbReference>
<evidence type="ECO:0000313" key="2">
    <source>
        <dbReference type="EMBL" id="GLB81003.1"/>
    </source>
</evidence>
<organism evidence="3 4">
    <name type="scientific">Mycobacterium kiyosense</name>
    <dbReference type="NCBI Taxonomy" id="2871094"/>
    <lineage>
        <taxon>Bacteria</taxon>
        <taxon>Bacillati</taxon>
        <taxon>Actinomycetota</taxon>
        <taxon>Actinomycetes</taxon>
        <taxon>Mycobacteriales</taxon>
        <taxon>Mycobacteriaceae</taxon>
        <taxon>Mycobacterium</taxon>
    </lineage>
</organism>
<name>A0A9P3Q4Z2_9MYCO</name>
<accession>A0A9P3Q4Z2</accession>
<feature type="compositionally biased region" description="Basic and acidic residues" evidence="1">
    <location>
        <begin position="64"/>
        <end position="80"/>
    </location>
</feature>
<evidence type="ECO:0000313" key="4">
    <source>
        <dbReference type="Proteomes" id="UP001064782"/>
    </source>
</evidence>